<dbReference type="HOGENOM" id="CLU_1867176_0_0_1"/>
<evidence type="ECO:0000313" key="2">
    <source>
        <dbReference type="EMBL" id="EFX71767.1"/>
    </source>
</evidence>
<sequence>MGLLTFDLNDQRKEYLRKRNTARDALNQTSSPTDPGPVPEPPMAMSAPEPPNTAVGWNKRNENVEIGCFIVVPLLQDLNEKRKKYFNNPAAILYSGQYSEARGSENSYASAVIHQKREAAISRWNQLGGDISIQPIV</sequence>
<protein>
    <submittedName>
        <fullName evidence="2">Uncharacterized protein</fullName>
    </submittedName>
</protein>
<reference evidence="2 3" key="1">
    <citation type="journal article" date="2011" name="Science">
        <title>The ecoresponsive genome of Daphnia pulex.</title>
        <authorList>
            <person name="Colbourne J.K."/>
            <person name="Pfrender M.E."/>
            <person name="Gilbert D."/>
            <person name="Thomas W.K."/>
            <person name="Tucker A."/>
            <person name="Oakley T.H."/>
            <person name="Tokishita S."/>
            <person name="Aerts A."/>
            <person name="Arnold G.J."/>
            <person name="Basu M.K."/>
            <person name="Bauer D.J."/>
            <person name="Caceres C.E."/>
            <person name="Carmel L."/>
            <person name="Casola C."/>
            <person name="Choi J.H."/>
            <person name="Detter J.C."/>
            <person name="Dong Q."/>
            <person name="Dusheyko S."/>
            <person name="Eads B.D."/>
            <person name="Frohlich T."/>
            <person name="Geiler-Samerotte K.A."/>
            <person name="Gerlach D."/>
            <person name="Hatcher P."/>
            <person name="Jogdeo S."/>
            <person name="Krijgsveld J."/>
            <person name="Kriventseva E.V."/>
            <person name="Kultz D."/>
            <person name="Laforsch C."/>
            <person name="Lindquist E."/>
            <person name="Lopez J."/>
            <person name="Manak J.R."/>
            <person name="Muller J."/>
            <person name="Pangilinan J."/>
            <person name="Patwardhan R.P."/>
            <person name="Pitluck S."/>
            <person name="Pritham E.J."/>
            <person name="Rechtsteiner A."/>
            <person name="Rho M."/>
            <person name="Rogozin I.B."/>
            <person name="Sakarya O."/>
            <person name="Salamov A."/>
            <person name="Schaack S."/>
            <person name="Shapiro H."/>
            <person name="Shiga Y."/>
            <person name="Skalitzky C."/>
            <person name="Smith Z."/>
            <person name="Souvorov A."/>
            <person name="Sung W."/>
            <person name="Tang Z."/>
            <person name="Tsuchiya D."/>
            <person name="Tu H."/>
            <person name="Vos H."/>
            <person name="Wang M."/>
            <person name="Wolf Y.I."/>
            <person name="Yamagata H."/>
            <person name="Yamada T."/>
            <person name="Ye Y."/>
            <person name="Shaw J.R."/>
            <person name="Andrews J."/>
            <person name="Crease T.J."/>
            <person name="Tang H."/>
            <person name="Lucas S.M."/>
            <person name="Robertson H.M."/>
            <person name="Bork P."/>
            <person name="Koonin E.V."/>
            <person name="Zdobnov E.M."/>
            <person name="Grigoriev I.V."/>
            <person name="Lynch M."/>
            <person name="Boore J.L."/>
        </authorList>
    </citation>
    <scope>NUCLEOTIDE SEQUENCE [LARGE SCALE GENOMIC DNA]</scope>
</reference>
<organism evidence="2 3">
    <name type="scientific">Daphnia pulex</name>
    <name type="common">Water flea</name>
    <dbReference type="NCBI Taxonomy" id="6669"/>
    <lineage>
        <taxon>Eukaryota</taxon>
        <taxon>Metazoa</taxon>
        <taxon>Ecdysozoa</taxon>
        <taxon>Arthropoda</taxon>
        <taxon>Crustacea</taxon>
        <taxon>Branchiopoda</taxon>
        <taxon>Diplostraca</taxon>
        <taxon>Cladocera</taxon>
        <taxon>Anomopoda</taxon>
        <taxon>Daphniidae</taxon>
        <taxon>Daphnia</taxon>
    </lineage>
</organism>
<proteinExistence type="predicted"/>
<gene>
    <name evidence="2" type="ORF">DAPPUDRAFT_255388</name>
</gene>
<dbReference type="KEGG" id="dpx:DAPPUDRAFT_255388"/>
<dbReference type="Proteomes" id="UP000000305">
    <property type="component" value="Unassembled WGS sequence"/>
</dbReference>
<dbReference type="InParanoid" id="E9H932"/>
<keyword evidence="3" id="KW-1185">Reference proteome</keyword>
<accession>E9H932</accession>
<dbReference type="AlphaFoldDB" id="E9H932"/>
<dbReference type="EMBL" id="GL732607">
    <property type="protein sequence ID" value="EFX71767.1"/>
    <property type="molecule type" value="Genomic_DNA"/>
</dbReference>
<name>E9H932_DAPPU</name>
<evidence type="ECO:0000256" key="1">
    <source>
        <dbReference type="SAM" id="MobiDB-lite"/>
    </source>
</evidence>
<feature type="region of interest" description="Disordered" evidence="1">
    <location>
        <begin position="15"/>
        <end position="52"/>
    </location>
</feature>
<evidence type="ECO:0000313" key="3">
    <source>
        <dbReference type="Proteomes" id="UP000000305"/>
    </source>
</evidence>